<keyword evidence="3" id="KW-0677">Repeat</keyword>
<evidence type="ECO:0000256" key="2">
    <source>
        <dbReference type="ARBA" id="ARBA00022614"/>
    </source>
</evidence>
<dbReference type="Proteomes" id="UP000009168">
    <property type="component" value="Unassembled WGS sequence"/>
</dbReference>
<keyword evidence="4" id="KW-0808">Transferase</keyword>
<dbReference type="GeneID" id="24441119"/>
<dbReference type="InterPro" id="IPR027038">
    <property type="entry name" value="RanGap"/>
</dbReference>
<accession>W7XCM4</accession>
<dbReference type="GO" id="GO:0031267">
    <property type="term" value="F:small GTPase binding"/>
    <property type="evidence" value="ECO:0007669"/>
    <property type="project" value="TreeGrafter"/>
</dbReference>
<reference evidence="5" key="1">
    <citation type="journal article" date="2006" name="PLoS Biol.">
        <title>Macronuclear genome sequence of the ciliate Tetrahymena thermophila, a model eukaryote.</title>
        <authorList>
            <person name="Eisen J.A."/>
            <person name="Coyne R.S."/>
            <person name="Wu M."/>
            <person name="Wu D."/>
            <person name="Thiagarajan M."/>
            <person name="Wortman J.R."/>
            <person name="Badger J.H."/>
            <person name="Ren Q."/>
            <person name="Amedeo P."/>
            <person name="Jones K.M."/>
            <person name="Tallon L.J."/>
            <person name="Delcher A.L."/>
            <person name="Salzberg S.L."/>
            <person name="Silva J.C."/>
            <person name="Haas B.J."/>
            <person name="Majoros W.H."/>
            <person name="Farzad M."/>
            <person name="Carlton J.M."/>
            <person name="Smith R.K. Jr."/>
            <person name="Garg J."/>
            <person name="Pearlman R.E."/>
            <person name="Karrer K.M."/>
            <person name="Sun L."/>
            <person name="Manning G."/>
            <person name="Elde N.C."/>
            <person name="Turkewitz A.P."/>
            <person name="Asai D.J."/>
            <person name="Wilkes D.E."/>
            <person name="Wang Y."/>
            <person name="Cai H."/>
            <person name="Collins K."/>
            <person name="Stewart B.A."/>
            <person name="Lee S.R."/>
            <person name="Wilamowska K."/>
            <person name="Weinberg Z."/>
            <person name="Ruzzo W.L."/>
            <person name="Wloga D."/>
            <person name="Gaertig J."/>
            <person name="Frankel J."/>
            <person name="Tsao C.-C."/>
            <person name="Gorovsky M.A."/>
            <person name="Keeling P.J."/>
            <person name="Waller R.F."/>
            <person name="Patron N.J."/>
            <person name="Cherry J.M."/>
            <person name="Stover N.A."/>
            <person name="Krieger C.J."/>
            <person name="del Toro C."/>
            <person name="Ryder H.F."/>
            <person name="Williamson S.C."/>
            <person name="Barbeau R.A."/>
            <person name="Hamilton E.P."/>
            <person name="Orias E."/>
        </authorList>
    </citation>
    <scope>NUCLEOTIDE SEQUENCE [LARGE SCALE GENOMIC DNA]</scope>
    <source>
        <strain evidence="5">SB210</strain>
    </source>
</reference>
<dbReference type="RefSeq" id="XP_012655937.1">
    <property type="nucleotide sequence ID" value="XM_012800483.1"/>
</dbReference>
<dbReference type="InParanoid" id="W7XCM4"/>
<organism evidence="4 5">
    <name type="scientific">Tetrahymena thermophila (strain SB210)</name>
    <dbReference type="NCBI Taxonomy" id="312017"/>
    <lineage>
        <taxon>Eukaryota</taxon>
        <taxon>Sar</taxon>
        <taxon>Alveolata</taxon>
        <taxon>Ciliophora</taxon>
        <taxon>Intramacronucleata</taxon>
        <taxon>Oligohymenophorea</taxon>
        <taxon>Hymenostomatida</taxon>
        <taxon>Tetrahymenina</taxon>
        <taxon>Tetrahymenidae</taxon>
        <taxon>Tetrahymena</taxon>
    </lineage>
</organism>
<sequence>MIIKKLSQVELLKNQDLEWLLIDLRKEHLIIEEYLTELSKYFAKQPQALQSLKLYFGEIAQVNQLIACKISQGIINAKNLKEIIVDLNGISVGDEAIFNLTFAFSQCRFLTNLQLNFKNAQIGWYGSQQLGKALSQCQNLTNLNLQLKNNNLDSSSIQEISQSFELCKNIQLLNLYLQANNFQQEGASNLAQSIQKCPGIRFLTLFIQSNYINDEGAYRIGQAISQLKNLEHILLNMKWSNIGDVGVTKIFQGLLECKKIADININLLSNRITNKGLTQLAELISSSQHLTNLKIDLRWNNFDVEGEFLIFKGISKSKSLKKVSTYLLQKNSEAYNLQQLNLGILKFETIEELLISMKGKEIESLGVSKITQGLLSFKNLKKLKLNLNQDDIDDQQLQSSSINLEKLYQIDQLSNKIENLGVESLFKAFQKLSHLNKLCIDLSFNKITLQGVDCIKGISQIQNLTFLKINLDKNQIKYVLYLNEAIKNCTRLKTLILSLKQTQIKDEDALNISKGLNDLNNLNYYELNLMDNSRINDMNIKRKIYEQCIRSKKLVQFQFLK</sequence>
<dbReference type="GO" id="GO:0005096">
    <property type="term" value="F:GTPase activator activity"/>
    <property type="evidence" value="ECO:0007669"/>
    <property type="project" value="UniProtKB-KW"/>
</dbReference>
<dbReference type="OrthoDB" id="120976at2759"/>
<keyword evidence="1" id="KW-0343">GTPase activation</keyword>
<keyword evidence="2" id="KW-0433">Leucine-rich repeat</keyword>
<dbReference type="GO" id="GO:0005634">
    <property type="term" value="C:nucleus"/>
    <property type="evidence" value="ECO:0007669"/>
    <property type="project" value="TreeGrafter"/>
</dbReference>
<dbReference type="GO" id="GO:0006913">
    <property type="term" value="P:nucleocytoplasmic transport"/>
    <property type="evidence" value="ECO:0007669"/>
    <property type="project" value="TreeGrafter"/>
</dbReference>
<dbReference type="GO" id="GO:0005829">
    <property type="term" value="C:cytosol"/>
    <property type="evidence" value="ECO:0007669"/>
    <property type="project" value="TreeGrafter"/>
</dbReference>
<protein>
    <submittedName>
        <fullName evidence="4">Kinase domain protein</fullName>
    </submittedName>
</protein>
<dbReference type="KEGG" id="tet:TTHERM_000929589"/>
<dbReference type="PANTHER" id="PTHR24113:SF12">
    <property type="entry name" value="RAN GTPASE-ACTIVATING PROTEIN 1"/>
    <property type="match status" value="1"/>
</dbReference>
<dbReference type="InterPro" id="IPR032675">
    <property type="entry name" value="LRR_dom_sf"/>
</dbReference>
<evidence type="ECO:0000313" key="4">
    <source>
        <dbReference type="EMBL" id="EWS71526.1"/>
    </source>
</evidence>
<dbReference type="EMBL" id="GG662368">
    <property type="protein sequence ID" value="EWS71526.1"/>
    <property type="molecule type" value="Genomic_DNA"/>
</dbReference>
<keyword evidence="5" id="KW-1185">Reference proteome</keyword>
<name>W7XCM4_TETTS</name>
<dbReference type="AlphaFoldDB" id="W7XCM4"/>
<evidence type="ECO:0000256" key="1">
    <source>
        <dbReference type="ARBA" id="ARBA00022468"/>
    </source>
</evidence>
<proteinExistence type="predicted"/>
<dbReference type="GO" id="GO:0048471">
    <property type="term" value="C:perinuclear region of cytoplasm"/>
    <property type="evidence" value="ECO:0007669"/>
    <property type="project" value="TreeGrafter"/>
</dbReference>
<dbReference type="Gene3D" id="3.80.10.10">
    <property type="entry name" value="Ribonuclease Inhibitor"/>
    <property type="match status" value="4"/>
</dbReference>
<gene>
    <name evidence="4" type="ORF">TTHERM_000929589</name>
</gene>
<dbReference type="PANTHER" id="PTHR24113">
    <property type="entry name" value="RAN GTPASE-ACTIVATING PROTEIN 1"/>
    <property type="match status" value="1"/>
</dbReference>
<dbReference type="GO" id="GO:0016301">
    <property type="term" value="F:kinase activity"/>
    <property type="evidence" value="ECO:0007669"/>
    <property type="project" value="UniProtKB-KW"/>
</dbReference>
<evidence type="ECO:0000256" key="3">
    <source>
        <dbReference type="ARBA" id="ARBA00022737"/>
    </source>
</evidence>
<keyword evidence="4" id="KW-0418">Kinase</keyword>
<evidence type="ECO:0000313" key="5">
    <source>
        <dbReference type="Proteomes" id="UP000009168"/>
    </source>
</evidence>
<dbReference type="SUPFAM" id="SSF52047">
    <property type="entry name" value="RNI-like"/>
    <property type="match status" value="2"/>
</dbReference>